<dbReference type="GO" id="GO:0000287">
    <property type="term" value="F:magnesium ion binding"/>
    <property type="evidence" value="ECO:0007669"/>
    <property type="project" value="InterPro"/>
</dbReference>
<comment type="caution">
    <text evidence="3">The sequence shown here is derived from an EMBL/GenBank/DDBJ whole genome shotgun (WGS) entry which is preliminary data.</text>
</comment>
<protein>
    <submittedName>
        <fullName evidence="3">4-phosphopantetheinyl transferase</fullName>
    </submittedName>
</protein>
<dbReference type="EMBL" id="NQXA01000003">
    <property type="protein sequence ID" value="PHQ29764.1"/>
    <property type="molecule type" value="Genomic_DNA"/>
</dbReference>
<dbReference type="Pfam" id="PF01648">
    <property type="entry name" value="ACPS"/>
    <property type="match status" value="1"/>
</dbReference>
<dbReference type="RefSeq" id="WP_099645605.1">
    <property type="nucleotide sequence ID" value="NZ_KZ319289.1"/>
</dbReference>
<gene>
    <name evidence="3" type="ORF">CJ305_07270</name>
</gene>
<accession>A0A2G1VSP5</accession>
<dbReference type="GO" id="GO:0008897">
    <property type="term" value="F:holo-[acyl-carrier-protein] synthase activity"/>
    <property type="evidence" value="ECO:0007669"/>
    <property type="project" value="InterPro"/>
</dbReference>
<dbReference type="Proteomes" id="UP000229433">
    <property type="component" value="Unassembled WGS sequence"/>
</dbReference>
<evidence type="ECO:0000313" key="3">
    <source>
        <dbReference type="EMBL" id="PHQ29764.1"/>
    </source>
</evidence>
<evidence type="ECO:0000259" key="2">
    <source>
        <dbReference type="Pfam" id="PF01648"/>
    </source>
</evidence>
<dbReference type="InterPro" id="IPR037143">
    <property type="entry name" value="4-PPantetheinyl_Trfase_dom_sf"/>
</dbReference>
<reference evidence="3 4" key="1">
    <citation type="submission" date="2017-08" db="EMBL/GenBank/DDBJ databases">
        <title>The whole genome shortgun sequences of strain Leeuwenhoekiella nanhaiensis G18 from the South China Sea.</title>
        <authorList>
            <person name="Liu Q."/>
        </authorList>
    </citation>
    <scope>NUCLEOTIDE SEQUENCE [LARGE SCALE GENOMIC DNA]</scope>
    <source>
        <strain evidence="3 4">G18</strain>
    </source>
</reference>
<keyword evidence="1 3" id="KW-0808">Transferase</keyword>
<evidence type="ECO:0000313" key="4">
    <source>
        <dbReference type="Proteomes" id="UP000229433"/>
    </source>
</evidence>
<dbReference type="OrthoDB" id="1190494at2"/>
<proteinExistence type="predicted"/>
<dbReference type="InterPro" id="IPR008278">
    <property type="entry name" value="4-PPantetheinyl_Trfase_dom"/>
</dbReference>
<keyword evidence="4" id="KW-1185">Reference proteome</keyword>
<feature type="domain" description="4'-phosphopantetheinyl transferase" evidence="2">
    <location>
        <begin position="105"/>
        <end position="191"/>
    </location>
</feature>
<dbReference type="SUPFAM" id="SSF56214">
    <property type="entry name" value="4'-phosphopantetheinyl transferase"/>
    <property type="match status" value="2"/>
</dbReference>
<name>A0A2G1VSP5_9FLAO</name>
<evidence type="ECO:0000256" key="1">
    <source>
        <dbReference type="ARBA" id="ARBA00022679"/>
    </source>
</evidence>
<sequence length="210" mass="24284">MPLFKTITPNPTTQVYIWKVEESVEELEKNVNLTPHCRARLESMKSELHRRGFLSIRHLLHEAGYTDQDLFYTDNGKPHLQDGKYISITHSYNFTAIIVSDDTEVGIDIEMQRDKILRIASRFTPLKEYHTLANDDALIRKLTIVWGAKESLYKIYGVKGISFLKHIYVEDFDFDDAKSSATINYKGKKSNYAIDFLEFEGFTCVYALAL</sequence>
<dbReference type="Gene3D" id="3.90.470.20">
    <property type="entry name" value="4'-phosphopantetheinyl transferase domain"/>
    <property type="match status" value="2"/>
</dbReference>
<dbReference type="AlphaFoldDB" id="A0A2G1VSP5"/>
<organism evidence="3 4">
    <name type="scientific">Leeuwenhoekiella nanhaiensis</name>
    <dbReference type="NCBI Taxonomy" id="1655491"/>
    <lineage>
        <taxon>Bacteria</taxon>
        <taxon>Pseudomonadati</taxon>
        <taxon>Bacteroidota</taxon>
        <taxon>Flavobacteriia</taxon>
        <taxon>Flavobacteriales</taxon>
        <taxon>Flavobacteriaceae</taxon>
        <taxon>Leeuwenhoekiella</taxon>
    </lineage>
</organism>